<keyword evidence="3" id="KW-0808">Transferase</keyword>
<evidence type="ECO:0000256" key="1">
    <source>
        <dbReference type="ARBA" id="ARBA00004123"/>
    </source>
</evidence>
<dbReference type="EMBL" id="JADGJH010000258">
    <property type="protein sequence ID" value="KAJ3132224.1"/>
    <property type="molecule type" value="Genomic_DNA"/>
</dbReference>
<dbReference type="Proteomes" id="UP001211907">
    <property type="component" value="Unassembled WGS sequence"/>
</dbReference>
<keyword evidence="5" id="KW-0418">Kinase</keyword>
<evidence type="ECO:0000256" key="4">
    <source>
        <dbReference type="ARBA" id="ARBA00022741"/>
    </source>
</evidence>
<dbReference type="FunFam" id="3.30.200.20:FF:000545">
    <property type="entry name" value="CMGC family protein kinase"/>
    <property type="match status" value="1"/>
</dbReference>
<feature type="region of interest" description="Disordered" evidence="9">
    <location>
        <begin position="584"/>
        <end position="632"/>
    </location>
</feature>
<evidence type="ECO:0000256" key="6">
    <source>
        <dbReference type="ARBA" id="ARBA00022840"/>
    </source>
</evidence>
<name>A0AAD5T7J6_9FUNG</name>
<dbReference type="PROSITE" id="PS00107">
    <property type="entry name" value="PROTEIN_KINASE_ATP"/>
    <property type="match status" value="1"/>
</dbReference>
<dbReference type="Gene3D" id="3.30.200.20">
    <property type="entry name" value="Phosphorylase Kinase, domain 1"/>
    <property type="match status" value="1"/>
</dbReference>
<keyword evidence="12" id="KW-1185">Reference proteome</keyword>
<dbReference type="PROSITE" id="PS00108">
    <property type="entry name" value="PROTEIN_KINASE_ST"/>
    <property type="match status" value="1"/>
</dbReference>
<proteinExistence type="predicted"/>
<feature type="compositionally biased region" description="Basic and acidic residues" evidence="9">
    <location>
        <begin position="465"/>
        <end position="477"/>
    </location>
</feature>
<dbReference type="CDD" id="cd07830">
    <property type="entry name" value="STKc_MAK_like"/>
    <property type="match status" value="1"/>
</dbReference>
<evidence type="ECO:0000256" key="8">
    <source>
        <dbReference type="PROSITE-ProRule" id="PRU10141"/>
    </source>
</evidence>
<evidence type="ECO:0000259" key="10">
    <source>
        <dbReference type="PROSITE" id="PS50011"/>
    </source>
</evidence>
<keyword evidence="6 8" id="KW-0067">ATP-binding</keyword>
<dbReference type="FunFam" id="1.10.510.10:FF:000624">
    <property type="entry name" value="Mitogen-activated protein kinase"/>
    <property type="match status" value="1"/>
</dbReference>
<evidence type="ECO:0000313" key="12">
    <source>
        <dbReference type="Proteomes" id="UP001211907"/>
    </source>
</evidence>
<organism evidence="11 12">
    <name type="scientific">Physocladia obscura</name>
    <dbReference type="NCBI Taxonomy" id="109957"/>
    <lineage>
        <taxon>Eukaryota</taxon>
        <taxon>Fungi</taxon>
        <taxon>Fungi incertae sedis</taxon>
        <taxon>Chytridiomycota</taxon>
        <taxon>Chytridiomycota incertae sedis</taxon>
        <taxon>Chytridiomycetes</taxon>
        <taxon>Chytridiales</taxon>
        <taxon>Chytriomycetaceae</taxon>
        <taxon>Physocladia</taxon>
    </lineage>
</organism>
<sequence length="703" mass="78452">MSGLALDKFKITKQLGDGSFGSVLMATNTVTNEIVAIKRMKKRFKSWEECTQLREVKSLAKLSKHANIIKLKEVIRDQRTEELNFVFEYMDGNLYQKMRDREGRIFSDADIKKYIYQVLLGLQYMHKHGFFHRDMKPENLLMTGDVVKIADFGLAREIRSLPPYTEYVSTRWYRAPEVLLRSTNYSSPIDIWAIGAILAELIMLRPLFPGTSEVDEVYKVCSIVGSPKPGENLGSIPTIHQQDGPGRGYYSMQNLPQRHLIHGGGPWAQGLKLAGAMRFKFPNMTAVPLQDVLPHASTESLQLIGDMLLYDPNRRPTATEILSHSWFNSMANSNFARNASSAVKEKEIPVQIPTKNKNSTDRTLKDASKSNIDQSMPSLPVIKLKEKPPLQPAIIQPIYTKYSQNVNQNVKLNSFEYSDDSDEDIDTFLPKISNQSYQEKTMRYYKPLSGVTKSISMKDAPSVESLRDIEDGRKPNQREQMQNEKYPGSRRVSNAGGKYQSLNSTSFVNGRGSQSNAQFSQATIVTKSVPQIPTAANSKTLSKIWDWDLWGNKNKKKGKFFVNGTRYATGVAIRTNIPTLPQAYNNPLLSNQPAANAQKNSKQPENISNRSSLATGSNNGLQNYSPGNLKNPSVSGGGFSKLNAANIAIPGGKLRSHTNVPDPLFAGLSRSVISDGNSTGYGALYKSMPSNSSNGVLHERRYR</sequence>
<keyword evidence="7" id="KW-0539">Nucleus</keyword>
<feature type="binding site" evidence="8">
    <location>
        <position position="38"/>
    </location>
    <ligand>
        <name>ATP</name>
        <dbReference type="ChEBI" id="CHEBI:30616"/>
    </ligand>
</feature>
<comment type="caution">
    <text evidence="11">The sequence shown here is derived from an EMBL/GenBank/DDBJ whole genome shotgun (WGS) entry which is preliminary data.</text>
</comment>
<dbReference type="GO" id="GO:0005634">
    <property type="term" value="C:nucleus"/>
    <property type="evidence" value="ECO:0007669"/>
    <property type="project" value="UniProtKB-SubCell"/>
</dbReference>
<evidence type="ECO:0000256" key="7">
    <source>
        <dbReference type="ARBA" id="ARBA00023242"/>
    </source>
</evidence>
<comment type="subcellular location">
    <subcellularLocation>
        <location evidence="1">Nucleus</location>
    </subcellularLocation>
</comment>
<keyword evidence="2" id="KW-0723">Serine/threonine-protein kinase</keyword>
<feature type="compositionally biased region" description="Polar residues" evidence="9">
    <location>
        <begin position="500"/>
        <end position="513"/>
    </location>
</feature>
<feature type="domain" description="Protein kinase" evidence="10">
    <location>
        <begin position="9"/>
        <end position="327"/>
    </location>
</feature>
<gene>
    <name evidence="11" type="ORF">HK100_005516</name>
</gene>
<dbReference type="InterPro" id="IPR008271">
    <property type="entry name" value="Ser/Thr_kinase_AS"/>
</dbReference>
<dbReference type="InterPro" id="IPR000719">
    <property type="entry name" value="Prot_kinase_dom"/>
</dbReference>
<dbReference type="PANTHER" id="PTHR24055">
    <property type="entry name" value="MITOGEN-ACTIVATED PROTEIN KINASE"/>
    <property type="match status" value="1"/>
</dbReference>
<dbReference type="InterPro" id="IPR011009">
    <property type="entry name" value="Kinase-like_dom_sf"/>
</dbReference>
<evidence type="ECO:0000256" key="2">
    <source>
        <dbReference type="ARBA" id="ARBA00022527"/>
    </source>
</evidence>
<dbReference type="Gene3D" id="1.10.510.10">
    <property type="entry name" value="Transferase(Phosphotransferase) domain 1"/>
    <property type="match status" value="1"/>
</dbReference>
<dbReference type="GO" id="GO:0004674">
    <property type="term" value="F:protein serine/threonine kinase activity"/>
    <property type="evidence" value="ECO:0007669"/>
    <property type="project" value="UniProtKB-KW"/>
</dbReference>
<dbReference type="SUPFAM" id="SSF56112">
    <property type="entry name" value="Protein kinase-like (PK-like)"/>
    <property type="match status" value="1"/>
</dbReference>
<dbReference type="PROSITE" id="PS50011">
    <property type="entry name" value="PROTEIN_KINASE_DOM"/>
    <property type="match status" value="1"/>
</dbReference>
<dbReference type="InterPro" id="IPR017441">
    <property type="entry name" value="Protein_kinase_ATP_BS"/>
</dbReference>
<feature type="region of interest" description="Disordered" evidence="9">
    <location>
        <begin position="456"/>
        <end position="513"/>
    </location>
</feature>
<dbReference type="SMART" id="SM00220">
    <property type="entry name" value="S_TKc"/>
    <property type="match status" value="1"/>
</dbReference>
<protein>
    <recommendedName>
        <fullName evidence="10">Protein kinase domain-containing protein</fullName>
    </recommendedName>
</protein>
<evidence type="ECO:0000256" key="3">
    <source>
        <dbReference type="ARBA" id="ARBA00022679"/>
    </source>
</evidence>
<reference evidence="11" key="1">
    <citation type="submission" date="2020-05" db="EMBL/GenBank/DDBJ databases">
        <title>Phylogenomic resolution of chytrid fungi.</title>
        <authorList>
            <person name="Stajich J.E."/>
            <person name="Amses K."/>
            <person name="Simmons R."/>
            <person name="Seto K."/>
            <person name="Myers J."/>
            <person name="Bonds A."/>
            <person name="Quandt C.A."/>
            <person name="Barry K."/>
            <person name="Liu P."/>
            <person name="Grigoriev I."/>
            <person name="Longcore J.E."/>
            <person name="James T.Y."/>
        </authorList>
    </citation>
    <scope>NUCLEOTIDE SEQUENCE</scope>
    <source>
        <strain evidence="11">JEL0513</strain>
    </source>
</reference>
<dbReference type="InterPro" id="IPR050117">
    <property type="entry name" value="MAPK"/>
</dbReference>
<dbReference type="GO" id="GO:0005524">
    <property type="term" value="F:ATP binding"/>
    <property type="evidence" value="ECO:0007669"/>
    <property type="project" value="UniProtKB-UniRule"/>
</dbReference>
<accession>A0AAD5T7J6</accession>
<evidence type="ECO:0000256" key="5">
    <source>
        <dbReference type="ARBA" id="ARBA00022777"/>
    </source>
</evidence>
<dbReference type="AlphaFoldDB" id="A0AAD5T7J6"/>
<evidence type="ECO:0000256" key="9">
    <source>
        <dbReference type="SAM" id="MobiDB-lite"/>
    </source>
</evidence>
<dbReference type="Pfam" id="PF00069">
    <property type="entry name" value="Pkinase"/>
    <property type="match status" value="1"/>
</dbReference>
<keyword evidence="4 8" id="KW-0547">Nucleotide-binding</keyword>
<evidence type="ECO:0000313" key="11">
    <source>
        <dbReference type="EMBL" id="KAJ3132224.1"/>
    </source>
</evidence>